<protein>
    <submittedName>
        <fullName evidence="2">Uncharacterized protein</fullName>
    </submittedName>
</protein>
<dbReference type="Proteomes" id="UP000290288">
    <property type="component" value="Unassembled WGS sequence"/>
</dbReference>
<evidence type="ECO:0000313" key="2">
    <source>
        <dbReference type="EMBL" id="RXW15956.1"/>
    </source>
</evidence>
<dbReference type="OrthoDB" id="2657661at2759"/>
<feature type="region of interest" description="Disordered" evidence="1">
    <location>
        <begin position="133"/>
        <end position="194"/>
    </location>
</feature>
<reference evidence="2 3" key="1">
    <citation type="submission" date="2019-01" db="EMBL/GenBank/DDBJ databases">
        <title>Draft genome sequence of Psathyrella aberdarensis IHI B618.</title>
        <authorList>
            <person name="Buettner E."/>
            <person name="Kellner H."/>
        </authorList>
    </citation>
    <scope>NUCLEOTIDE SEQUENCE [LARGE SCALE GENOMIC DNA]</scope>
    <source>
        <strain evidence="2 3">IHI B618</strain>
    </source>
</reference>
<comment type="caution">
    <text evidence="2">The sequence shown here is derived from an EMBL/GenBank/DDBJ whole genome shotgun (WGS) entry which is preliminary data.</text>
</comment>
<sequence>MAAISLLRRFLDIFKVLVSSCKQLVKGARIRLLQKLAYLWTLAGAYRSKAKTTRTTDIGPKRDPRPLPAVATPPKIDDCEGSTTEINPATISNTHDNVIPLDSSISCSLHPDPDMVLGNASRASLQHGLNLAQSAHASRNAPQSTLNLPPSPSDTHSDQEGYAFTVKSPELGSGSRSGQEGEGEGTNSSSPTESVLALPAGVTGIHAESLRHDLNLGDTCIFPIMPESFQRYDRKAFLLKEETKVVIKSFTLDFRSYPDPPGWKPIVHPEGILYFYNEEKNAVTEANLYEDVYYQKITSDIATLEGVIHSANFKMPEHYTLAMDLNMQSNGSIYTDYYYADHDRKIVFFLEEVEAQTNIPVWWQLKGVTSMAHLKHEIEAQYWFHGVLYPSTIELKVEHVVKLGDVILHYLGDTMTAYYSTSFHSESELNTMLSQNMSDITRPALQASSVG</sequence>
<gene>
    <name evidence="2" type="ORF">EST38_g9901</name>
</gene>
<evidence type="ECO:0000256" key="1">
    <source>
        <dbReference type="SAM" id="MobiDB-lite"/>
    </source>
</evidence>
<feature type="compositionally biased region" description="Polar residues" evidence="1">
    <location>
        <begin position="133"/>
        <end position="148"/>
    </location>
</feature>
<name>A0A4Q2DB61_9AGAR</name>
<keyword evidence="3" id="KW-1185">Reference proteome</keyword>
<evidence type="ECO:0000313" key="3">
    <source>
        <dbReference type="Proteomes" id="UP000290288"/>
    </source>
</evidence>
<accession>A0A4Q2DB61</accession>
<feature type="compositionally biased region" description="Polar residues" evidence="1">
    <location>
        <begin position="81"/>
        <end position="91"/>
    </location>
</feature>
<dbReference type="STRING" id="2316362.A0A4Q2DB61"/>
<dbReference type="EMBL" id="SDEE01000490">
    <property type="protein sequence ID" value="RXW15956.1"/>
    <property type="molecule type" value="Genomic_DNA"/>
</dbReference>
<proteinExistence type="predicted"/>
<feature type="region of interest" description="Disordered" evidence="1">
    <location>
        <begin position="51"/>
        <end position="91"/>
    </location>
</feature>
<dbReference type="AlphaFoldDB" id="A0A4Q2DB61"/>
<organism evidence="2 3">
    <name type="scientific">Candolleomyces aberdarensis</name>
    <dbReference type="NCBI Taxonomy" id="2316362"/>
    <lineage>
        <taxon>Eukaryota</taxon>
        <taxon>Fungi</taxon>
        <taxon>Dikarya</taxon>
        <taxon>Basidiomycota</taxon>
        <taxon>Agaricomycotina</taxon>
        <taxon>Agaricomycetes</taxon>
        <taxon>Agaricomycetidae</taxon>
        <taxon>Agaricales</taxon>
        <taxon>Agaricineae</taxon>
        <taxon>Psathyrellaceae</taxon>
        <taxon>Candolleomyces</taxon>
    </lineage>
</organism>